<feature type="compositionally biased region" description="Low complexity" evidence="1">
    <location>
        <begin position="1"/>
        <end position="13"/>
    </location>
</feature>
<feature type="compositionally biased region" description="Low complexity" evidence="1">
    <location>
        <begin position="91"/>
        <end position="102"/>
    </location>
</feature>
<feature type="region of interest" description="Disordered" evidence="1">
    <location>
        <begin position="1"/>
        <end position="146"/>
    </location>
</feature>
<reference evidence="2" key="1">
    <citation type="submission" date="2016-04" db="EMBL/GenBank/DDBJ databases">
        <authorList>
            <person name="Nguyen H.D."/>
            <person name="Samba Siva P."/>
            <person name="Cullis J."/>
            <person name="Levesque C.A."/>
            <person name="Hambleton S."/>
        </authorList>
    </citation>
    <scope>NUCLEOTIDE SEQUENCE</scope>
    <source>
        <strain evidence="2">DAOMC 236422</strain>
    </source>
</reference>
<evidence type="ECO:0000313" key="2">
    <source>
        <dbReference type="EMBL" id="KAE8271047.1"/>
    </source>
</evidence>
<feature type="compositionally biased region" description="Polar residues" evidence="1">
    <location>
        <begin position="61"/>
        <end position="70"/>
    </location>
</feature>
<protein>
    <submittedName>
        <fullName evidence="2">Uncharacterized protein</fullName>
    </submittedName>
</protein>
<comment type="caution">
    <text evidence="2">The sequence shown here is derived from an EMBL/GenBank/DDBJ whole genome shotgun (WGS) entry which is preliminary data.</text>
</comment>
<dbReference type="EMBL" id="LWDG02000029">
    <property type="protein sequence ID" value="KAE8271047.1"/>
    <property type="molecule type" value="Genomic_DNA"/>
</dbReference>
<accession>A0A8X7T6T0</accession>
<reference evidence="2" key="2">
    <citation type="journal article" date="2019" name="IMA Fungus">
        <title>Genome sequencing and comparison of five Tilletia species to identify candidate genes for the detection of regulated species infecting wheat.</title>
        <authorList>
            <person name="Nguyen H.D.T."/>
            <person name="Sultana T."/>
            <person name="Kesanakurti P."/>
            <person name="Hambleton S."/>
        </authorList>
    </citation>
    <scope>NUCLEOTIDE SEQUENCE</scope>
    <source>
        <strain evidence="2">DAOMC 236422</strain>
    </source>
</reference>
<dbReference type="Proteomes" id="UP000078113">
    <property type="component" value="Unassembled WGS sequence"/>
</dbReference>
<sequence length="451" mass="48825">MLNSRAPAASARPKPQGAAAVRFSNASDPPSTPVRDLRVRTASQVTPLTGNLQKRQRDTLLSEQQQSPTRTPAPRASAESPSHHLPVPGSAAPRTTVAAAATSPLRAQGTASARSPADEHLAHPKPNSASGPAAKSRKKPPSKRLHDYRLLSSPSTSAFDVAARGGLKDNGVFVILAEDDPTRVKPYWEIRNSVNDALADVGSVGRVATVDPVKTGLALTLTRTSKTQEVLQHAEAIKLALTAEQVTLRKPAIIMVLADIPVRVNDIVVEDDDPFLQEEIELALDARLACPPRRLCKPEDLTTRKTTAVWIAIDPDSPTAARPRRLRIMQRWCHLRPFIDRSTPPLCSICWSYGHSHDACSHSPRCRQCGSHSHDTEEHTCDLCGGKDPCVPLCTNCTGPHSPEDSACKAKPTFDAAVNGFVIPVGQRLHRIKQAASRDRREIVKNLSQVS</sequence>
<feature type="compositionally biased region" description="Polar residues" evidence="1">
    <location>
        <begin position="41"/>
        <end position="54"/>
    </location>
</feature>
<proteinExistence type="predicted"/>
<evidence type="ECO:0000313" key="3">
    <source>
        <dbReference type="Proteomes" id="UP000078113"/>
    </source>
</evidence>
<dbReference type="AlphaFoldDB" id="A0A8X7T6T0"/>
<organism evidence="2 3">
    <name type="scientific">Tilletia walkeri</name>
    <dbReference type="NCBI Taxonomy" id="117179"/>
    <lineage>
        <taxon>Eukaryota</taxon>
        <taxon>Fungi</taxon>
        <taxon>Dikarya</taxon>
        <taxon>Basidiomycota</taxon>
        <taxon>Ustilaginomycotina</taxon>
        <taxon>Exobasidiomycetes</taxon>
        <taxon>Tilletiales</taxon>
        <taxon>Tilletiaceae</taxon>
        <taxon>Tilletia</taxon>
    </lineage>
</organism>
<name>A0A8X7T6T0_9BASI</name>
<gene>
    <name evidence="2" type="ORF">A4X09_0g1302</name>
</gene>
<keyword evidence="3" id="KW-1185">Reference proteome</keyword>
<evidence type="ECO:0000256" key="1">
    <source>
        <dbReference type="SAM" id="MobiDB-lite"/>
    </source>
</evidence>